<evidence type="ECO:0000313" key="14">
    <source>
        <dbReference type="Proteomes" id="UP000028194"/>
    </source>
</evidence>
<dbReference type="STRING" id="1459636.NTE_01951"/>
<dbReference type="PROSITE" id="PS00789">
    <property type="entry name" value="CHORISMATE_SYNTHASE_3"/>
    <property type="match status" value="1"/>
</dbReference>
<dbReference type="RefSeq" id="WP_148700666.1">
    <property type="nucleotide sequence ID" value="NZ_CP007174.1"/>
</dbReference>
<dbReference type="EMBL" id="CP007174">
    <property type="protein sequence ID" value="AIF84009.1"/>
    <property type="molecule type" value="Genomic_DNA"/>
</dbReference>
<evidence type="ECO:0000256" key="5">
    <source>
        <dbReference type="ARBA" id="ARBA00022630"/>
    </source>
</evidence>
<feature type="binding site" evidence="11">
    <location>
        <position position="332"/>
    </location>
    <ligand>
        <name>FMN</name>
        <dbReference type="ChEBI" id="CHEBI:58210"/>
    </ligand>
</feature>
<dbReference type="Proteomes" id="UP000028194">
    <property type="component" value="Chromosome"/>
</dbReference>
<keyword evidence="6 11" id="KW-0288">FMN</keyword>
<dbReference type="GO" id="GO:0005829">
    <property type="term" value="C:cytosol"/>
    <property type="evidence" value="ECO:0007669"/>
    <property type="project" value="TreeGrafter"/>
</dbReference>
<dbReference type="InterPro" id="IPR000453">
    <property type="entry name" value="Chorismate_synth"/>
</dbReference>
<keyword evidence="5 11" id="KW-0285">Flavoprotein</keyword>
<dbReference type="AlphaFoldDB" id="A0A075MXH8"/>
<dbReference type="GO" id="GO:0009423">
    <property type="term" value="P:chorismate biosynthetic process"/>
    <property type="evidence" value="ECO:0007669"/>
    <property type="project" value="UniProtKB-UniRule"/>
</dbReference>
<reference evidence="13 14" key="1">
    <citation type="journal article" date="2014" name="PLoS ONE">
        <title>Genome Sequence of Candidatus Nitrososphaera evergladensis from Group I.1b Enriched from Everglades Soil Reveals Novel Genomic Features of the Ammonia-Oxidizing Archaea.</title>
        <authorList>
            <person name="Zhalnina K.V."/>
            <person name="Dias R."/>
            <person name="Leonard M.T."/>
            <person name="Dorr de Quadros P."/>
            <person name="Camargo F.A."/>
            <person name="Drew J.C."/>
            <person name="Farmerie W.G."/>
            <person name="Daroub S.H."/>
            <person name="Triplett E.W."/>
        </authorList>
    </citation>
    <scope>NUCLEOTIDE SEQUENCE [LARGE SCALE GENOMIC DNA]</scope>
    <source>
        <strain evidence="13 14">SR1</strain>
    </source>
</reference>
<dbReference type="PROSITE" id="PS00787">
    <property type="entry name" value="CHORISMATE_SYNTHASE_1"/>
    <property type="match status" value="1"/>
</dbReference>
<keyword evidence="4 11" id="KW-0028">Amino-acid biosynthesis</keyword>
<evidence type="ECO:0000256" key="1">
    <source>
        <dbReference type="ARBA" id="ARBA00005044"/>
    </source>
</evidence>
<dbReference type="GO" id="GO:0008652">
    <property type="term" value="P:amino acid biosynthetic process"/>
    <property type="evidence" value="ECO:0007669"/>
    <property type="project" value="UniProtKB-KW"/>
</dbReference>
<dbReference type="NCBIfam" id="TIGR00033">
    <property type="entry name" value="aroC"/>
    <property type="match status" value="1"/>
</dbReference>
<organism evidence="13 14">
    <name type="scientific">Candidatus Nitrososphaera evergladensis SR1</name>
    <dbReference type="NCBI Taxonomy" id="1459636"/>
    <lineage>
        <taxon>Archaea</taxon>
        <taxon>Nitrososphaerota</taxon>
        <taxon>Nitrososphaeria</taxon>
        <taxon>Nitrososphaerales</taxon>
        <taxon>Nitrososphaeraceae</taxon>
        <taxon>Nitrososphaera</taxon>
    </lineage>
</organism>
<dbReference type="PANTHER" id="PTHR21085">
    <property type="entry name" value="CHORISMATE SYNTHASE"/>
    <property type="match status" value="1"/>
</dbReference>
<evidence type="ECO:0000256" key="12">
    <source>
        <dbReference type="RuleBase" id="RU000605"/>
    </source>
</evidence>
<dbReference type="PROSITE" id="PS00788">
    <property type="entry name" value="CHORISMATE_SYNTHASE_2"/>
    <property type="match status" value="1"/>
</dbReference>
<protein>
    <recommendedName>
        <fullName evidence="3 11">Chorismate synthase</fullName>
        <shortName evidence="11">CS</shortName>
        <ecNumber evidence="3 11">4.2.3.5</ecNumber>
    </recommendedName>
    <alternativeName>
        <fullName evidence="11">5-enolpyruvylshikimate-3-phosphate phospholyase</fullName>
    </alternativeName>
</protein>
<evidence type="ECO:0000256" key="4">
    <source>
        <dbReference type="ARBA" id="ARBA00022605"/>
    </source>
</evidence>
<accession>A0A075MXH8</accession>
<comment type="cofactor">
    <cofactor evidence="11 12">
        <name>FMNH2</name>
        <dbReference type="ChEBI" id="CHEBI:57618"/>
    </cofactor>
    <text evidence="11 12">Reduced FMN (FMNH(2)).</text>
</comment>
<feature type="binding site" evidence="11">
    <location>
        <begin position="127"/>
        <end position="129"/>
    </location>
    <ligand>
        <name>FMN</name>
        <dbReference type="ChEBI" id="CHEBI:58210"/>
    </ligand>
</feature>
<evidence type="ECO:0000256" key="9">
    <source>
        <dbReference type="ARBA" id="ARBA00023141"/>
    </source>
</evidence>
<gene>
    <name evidence="11" type="primary">aroC</name>
    <name evidence="13" type="ORF">NTE_01951</name>
</gene>
<dbReference type="GO" id="GO:0004107">
    <property type="term" value="F:chorismate synthase activity"/>
    <property type="evidence" value="ECO:0007669"/>
    <property type="project" value="UniProtKB-UniRule"/>
</dbReference>
<proteinExistence type="inferred from homology"/>
<dbReference type="GO" id="GO:0009073">
    <property type="term" value="P:aromatic amino acid family biosynthetic process"/>
    <property type="evidence" value="ECO:0007669"/>
    <property type="project" value="UniProtKB-KW"/>
</dbReference>
<dbReference type="Pfam" id="PF01264">
    <property type="entry name" value="Chorismate_synt"/>
    <property type="match status" value="1"/>
</dbReference>
<dbReference type="SUPFAM" id="SSF103263">
    <property type="entry name" value="Chorismate synthase, AroC"/>
    <property type="match status" value="1"/>
</dbReference>
<comment type="similarity">
    <text evidence="2 11 12">Belongs to the chorismate synthase family.</text>
</comment>
<dbReference type="GeneID" id="41597698"/>
<feature type="binding site" evidence="11">
    <location>
        <position position="49"/>
    </location>
    <ligand>
        <name>NADP(+)</name>
        <dbReference type="ChEBI" id="CHEBI:58349"/>
    </ligand>
</feature>
<dbReference type="HAMAP" id="MF_00300">
    <property type="entry name" value="Chorismate_synth"/>
    <property type="match status" value="1"/>
</dbReference>
<keyword evidence="7 11" id="KW-0274">FAD</keyword>
<evidence type="ECO:0000256" key="2">
    <source>
        <dbReference type="ARBA" id="ARBA00008014"/>
    </source>
</evidence>
<evidence type="ECO:0000256" key="7">
    <source>
        <dbReference type="ARBA" id="ARBA00022827"/>
    </source>
</evidence>
<dbReference type="InterPro" id="IPR035904">
    <property type="entry name" value="Chorismate_synth_AroC_sf"/>
</dbReference>
<evidence type="ECO:0000256" key="3">
    <source>
        <dbReference type="ARBA" id="ARBA00013036"/>
    </source>
</evidence>
<feature type="binding site" evidence="11">
    <location>
        <begin position="305"/>
        <end position="309"/>
    </location>
    <ligand>
        <name>FMN</name>
        <dbReference type="ChEBI" id="CHEBI:58210"/>
    </ligand>
</feature>
<dbReference type="NCBIfam" id="NF003793">
    <property type="entry name" value="PRK05382.1"/>
    <property type="match status" value="1"/>
</dbReference>
<dbReference type="UniPathway" id="UPA00053">
    <property type="reaction ID" value="UER00090"/>
</dbReference>
<dbReference type="FunFam" id="3.60.150.10:FF:000002">
    <property type="entry name" value="Chorismate synthase"/>
    <property type="match status" value="1"/>
</dbReference>
<evidence type="ECO:0000256" key="8">
    <source>
        <dbReference type="ARBA" id="ARBA00022857"/>
    </source>
</evidence>
<evidence type="ECO:0000256" key="6">
    <source>
        <dbReference type="ARBA" id="ARBA00022643"/>
    </source>
</evidence>
<dbReference type="OrthoDB" id="33049at2157"/>
<sequence length="373" mass="39374">MVGGNIIGERFVAVSFGESHGRCVGMLVDGCPAGLLLSEDDIQGQLDRRKPGQSAVTTQRKEEDRVEILSGVFNGFTTGAPICMLIWNKDADSRAYEAIKNIPRPGHADYPAMVKYGGFADYRGSGRFSGRLTATLVMAGAVAQKLLKETLGIETVAYTSEIGGIKAAGNNITAENIARRYDNDVRCPDPAAAEKMRDAILAARRDGDSLGGVVECTTSNLPVGLGEPIFASLEADLSKALFGIPAVKAVEFGSGFEGSKRRGSENNDAYYIKNDGKIVTRTNNSGGILGGLSNGMPLIVRVAFKPAASIAKSQDTLDISTKSQARLTVPGRHDPCVVPRAPPIVECVVSMVLADHAIRAGLVPPVLKKKGSA</sequence>
<comment type="catalytic activity">
    <reaction evidence="11 12">
        <text>5-O-(1-carboxyvinyl)-3-phosphoshikimate = chorismate + phosphate</text>
        <dbReference type="Rhea" id="RHEA:21020"/>
        <dbReference type="ChEBI" id="CHEBI:29748"/>
        <dbReference type="ChEBI" id="CHEBI:43474"/>
        <dbReference type="ChEBI" id="CHEBI:57701"/>
        <dbReference type="EC" id="4.2.3.5"/>
    </reaction>
</comment>
<dbReference type="PANTHER" id="PTHR21085:SF0">
    <property type="entry name" value="CHORISMATE SYNTHASE"/>
    <property type="match status" value="1"/>
</dbReference>
<dbReference type="KEGG" id="nev:NTE_01951"/>
<keyword evidence="14" id="KW-1185">Reference proteome</keyword>
<dbReference type="CDD" id="cd07304">
    <property type="entry name" value="Chorismate_synthase"/>
    <property type="match status" value="1"/>
</dbReference>
<comment type="function">
    <text evidence="11">Catalyzes the anti-1,4-elimination of the C-3 phosphate and the C-6 proR hydrogen from 5-enolpyruvylshikimate-3-phosphate (EPSP) to yield chorismate, which is the branch point compound that serves as the starting substrate for the three terminal pathways of aromatic amino acid biosynthesis. This reaction introduces a second double bond into the aromatic ring system.</text>
</comment>
<dbReference type="HOGENOM" id="CLU_034547_0_2_2"/>
<keyword evidence="9 11" id="KW-0057">Aromatic amino acid biosynthesis</keyword>
<feature type="binding site" evidence="11">
    <location>
        <position position="290"/>
    </location>
    <ligand>
        <name>FMN</name>
        <dbReference type="ChEBI" id="CHEBI:58210"/>
    </ligand>
</feature>
<dbReference type="EC" id="4.2.3.5" evidence="3 11"/>
<dbReference type="GO" id="GO:0010181">
    <property type="term" value="F:FMN binding"/>
    <property type="evidence" value="ECO:0007669"/>
    <property type="project" value="TreeGrafter"/>
</dbReference>
<dbReference type="Gene3D" id="3.60.150.10">
    <property type="entry name" value="Chorismate synthase AroC"/>
    <property type="match status" value="1"/>
</dbReference>
<comment type="caution">
    <text evidence="11">Lacks conserved residue(s) required for the propagation of feature annotation.</text>
</comment>
<evidence type="ECO:0000256" key="11">
    <source>
        <dbReference type="HAMAP-Rule" id="MF_00300"/>
    </source>
</evidence>
<dbReference type="PIRSF" id="PIRSF001456">
    <property type="entry name" value="Chorismate_synth"/>
    <property type="match status" value="1"/>
</dbReference>
<dbReference type="InterPro" id="IPR020541">
    <property type="entry name" value="Chorismate_synthase_CS"/>
</dbReference>
<dbReference type="eggNOG" id="arCOG04133">
    <property type="taxonomic scope" value="Archaea"/>
</dbReference>
<evidence type="ECO:0000313" key="13">
    <source>
        <dbReference type="EMBL" id="AIF84009.1"/>
    </source>
</evidence>
<keyword evidence="8 11" id="KW-0521">NADP</keyword>
<comment type="pathway">
    <text evidence="1 11 12">Metabolic intermediate biosynthesis; chorismate biosynthesis; chorismate from D-erythrose 4-phosphate and phosphoenolpyruvate: step 7/7.</text>
</comment>
<evidence type="ECO:0000256" key="10">
    <source>
        <dbReference type="ARBA" id="ARBA00023239"/>
    </source>
</evidence>
<keyword evidence="10 11" id="KW-0456">Lyase</keyword>
<name>A0A075MXH8_9ARCH</name>